<sequence>MSEEPRTTAQPSTAREKHTLLVVGSGEVATALEPIAEVLGWRPVIVDDLAGAEERLEDADSVVVLSHHDGVDAPALKAALAAGRATYIGAMGSRRTQARRREWMVENGVPEEALDSVHGPAGLDIGANTPAEIAVSIVAEVLAVRHGRTADVSALSDRSGPIHPELEPGTAECPAG</sequence>
<evidence type="ECO:0000256" key="1">
    <source>
        <dbReference type="SAM" id="MobiDB-lite"/>
    </source>
</evidence>
<feature type="region of interest" description="Disordered" evidence="1">
    <location>
        <begin position="152"/>
        <end position="176"/>
    </location>
</feature>
<feature type="domain" description="XdhC Rossmann" evidence="2">
    <location>
        <begin position="20"/>
        <end position="141"/>
    </location>
</feature>
<evidence type="ECO:0000259" key="2">
    <source>
        <dbReference type="Pfam" id="PF13478"/>
    </source>
</evidence>
<comment type="caution">
    <text evidence="3">The sequence shown here is derived from an EMBL/GenBank/DDBJ whole genome shotgun (WGS) entry which is preliminary data.</text>
</comment>
<dbReference type="EMBL" id="JAIEZQ010000002">
    <property type="protein sequence ID" value="MBY9076068.1"/>
    <property type="molecule type" value="Genomic_DNA"/>
</dbReference>
<name>A0ABS7RLY0_9ACTN</name>
<dbReference type="InterPro" id="IPR027051">
    <property type="entry name" value="XdhC_Rossmann_dom"/>
</dbReference>
<dbReference type="RefSeq" id="WP_221025752.1">
    <property type="nucleotide sequence ID" value="NZ_JAIEZQ010000002.1"/>
</dbReference>
<dbReference type="PANTHER" id="PTHR30388">
    <property type="entry name" value="ALDEHYDE OXIDOREDUCTASE MOLYBDENUM COFACTOR ASSEMBLY PROTEIN"/>
    <property type="match status" value="1"/>
</dbReference>
<dbReference type="Pfam" id="PF13478">
    <property type="entry name" value="XdhC_C"/>
    <property type="match status" value="1"/>
</dbReference>
<gene>
    <name evidence="3" type="ORF">K1X13_14630</name>
</gene>
<proteinExistence type="predicted"/>
<organism evidence="3 4">
    <name type="scientific">Nocardioides jiangsuensis</name>
    <dbReference type="NCBI Taxonomy" id="2866161"/>
    <lineage>
        <taxon>Bacteria</taxon>
        <taxon>Bacillati</taxon>
        <taxon>Actinomycetota</taxon>
        <taxon>Actinomycetes</taxon>
        <taxon>Propionibacteriales</taxon>
        <taxon>Nocardioidaceae</taxon>
        <taxon>Nocardioides</taxon>
    </lineage>
</organism>
<protein>
    <submittedName>
        <fullName evidence="3">XdhC family protein</fullName>
    </submittedName>
</protein>
<reference evidence="3 4" key="1">
    <citation type="submission" date="2021-08" db="EMBL/GenBank/DDBJ databases">
        <title>Nocardioides bacterium WL0053 sp. nov., isolated from the sediment.</title>
        <authorList>
            <person name="Wang L."/>
            <person name="Zhang D."/>
            <person name="Zhang A."/>
        </authorList>
    </citation>
    <scope>NUCLEOTIDE SEQUENCE [LARGE SCALE GENOMIC DNA]</scope>
    <source>
        <strain evidence="3 4">WL0053</strain>
    </source>
</reference>
<dbReference type="InterPro" id="IPR052698">
    <property type="entry name" value="MoCofactor_Util/Proc"/>
</dbReference>
<keyword evidence="4" id="KW-1185">Reference proteome</keyword>
<dbReference type="PANTHER" id="PTHR30388:SF6">
    <property type="entry name" value="XANTHINE DEHYDROGENASE SUBUNIT A-RELATED"/>
    <property type="match status" value="1"/>
</dbReference>
<evidence type="ECO:0000313" key="3">
    <source>
        <dbReference type="EMBL" id="MBY9076068.1"/>
    </source>
</evidence>
<dbReference type="Gene3D" id="3.40.50.720">
    <property type="entry name" value="NAD(P)-binding Rossmann-like Domain"/>
    <property type="match status" value="1"/>
</dbReference>
<accession>A0ABS7RLY0</accession>
<dbReference type="Proteomes" id="UP000754710">
    <property type="component" value="Unassembled WGS sequence"/>
</dbReference>
<evidence type="ECO:0000313" key="4">
    <source>
        <dbReference type="Proteomes" id="UP000754710"/>
    </source>
</evidence>